<name>A0A8H4LT52_9HYPO</name>
<evidence type="ECO:0008006" key="4">
    <source>
        <dbReference type="Google" id="ProtNLM"/>
    </source>
</evidence>
<evidence type="ECO:0000313" key="2">
    <source>
        <dbReference type="EMBL" id="KAF4504958.1"/>
    </source>
</evidence>
<dbReference type="EMBL" id="JAAVMX010000008">
    <property type="protein sequence ID" value="KAF4504958.1"/>
    <property type="molecule type" value="Genomic_DNA"/>
</dbReference>
<proteinExistence type="predicted"/>
<accession>A0A8H4LT52</accession>
<keyword evidence="3" id="KW-1185">Reference proteome</keyword>
<feature type="chain" id="PRO_5034103061" description="Pectinesterase inhibitor domain-containing protein" evidence="1">
    <location>
        <begin position="19"/>
        <end position="101"/>
    </location>
</feature>
<keyword evidence="1" id="KW-0732">Signal</keyword>
<organism evidence="2 3">
    <name type="scientific">Ophiocordyceps sinensis</name>
    <dbReference type="NCBI Taxonomy" id="72228"/>
    <lineage>
        <taxon>Eukaryota</taxon>
        <taxon>Fungi</taxon>
        <taxon>Dikarya</taxon>
        <taxon>Ascomycota</taxon>
        <taxon>Pezizomycotina</taxon>
        <taxon>Sordariomycetes</taxon>
        <taxon>Hypocreomycetidae</taxon>
        <taxon>Hypocreales</taxon>
        <taxon>Ophiocordycipitaceae</taxon>
        <taxon>Ophiocordyceps</taxon>
    </lineage>
</organism>
<dbReference type="Proteomes" id="UP000557566">
    <property type="component" value="Unassembled WGS sequence"/>
</dbReference>
<sequence length="101" mass="10906">MRILSLAWALFLASAATAATLHKAEEIDTIKQKASQHCSDLPENCNVILTDFGSSFRAGVLRQSTQSLDEAALKLHEEAKSARCVGVMNDCAMRIKQNGGT</sequence>
<protein>
    <recommendedName>
        <fullName evidence="4">Pectinesterase inhibitor domain-containing protein</fullName>
    </recommendedName>
</protein>
<gene>
    <name evidence="2" type="ORF">G6O67_006963</name>
</gene>
<dbReference type="AlphaFoldDB" id="A0A8H4LT52"/>
<feature type="signal peptide" evidence="1">
    <location>
        <begin position="1"/>
        <end position="18"/>
    </location>
</feature>
<evidence type="ECO:0000313" key="3">
    <source>
        <dbReference type="Proteomes" id="UP000557566"/>
    </source>
</evidence>
<reference evidence="2 3" key="1">
    <citation type="journal article" date="2020" name="Genome Biol. Evol.">
        <title>A new high-quality draft genome assembly of the Chinese cordyceps Ophiocordyceps sinensis.</title>
        <authorList>
            <person name="Shu R."/>
            <person name="Zhang J."/>
            <person name="Meng Q."/>
            <person name="Zhang H."/>
            <person name="Zhou G."/>
            <person name="Li M."/>
            <person name="Wu P."/>
            <person name="Zhao Y."/>
            <person name="Chen C."/>
            <person name="Qin Q."/>
        </authorList>
    </citation>
    <scope>NUCLEOTIDE SEQUENCE [LARGE SCALE GENOMIC DNA]</scope>
    <source>
        <strain evidence="2 3">IOZ07</strain>
    </source>
</reference>
<comment type="caution">
    <text evidence="2">The sequence shown here is derived from an EMBL/GenBank/DDBJ whole genome shotgun (WGS) entry which is preliminary data.</text>
</comment>
<evidence type="ECO:0000256" key="1">
    <source>
        <dbReference type="SAM" id="SignalP"/>
    </source>
</evidence>